<keyword evidence="3" id="KW-1185">Reference proteome</keyword>
<feature type="region of interest" description="Disordered" evidence="1">
    <location>
        <begin position="258"/>
        <end position="345"/>
    </location>
</feature>
<comment type="caution">
    <text evidence="2">The sequence shown here is derived from an EMBL/GenBank/DDBJ whole genome shotgun (WGS) entry which is preliminary data.</text>
</comment>
<evidence type="ECO:0000256" key="1">
    <source>
        <dbReference type="SAM" id="MobiDB-lite"/>
    </source>
</evidence>
<dbReference type="Proteomes" id="UP001293254">
    <property type="component" value="Unassembled WGS sequence"/>
</dbReference>
<evidence type="ECO:0000313" key="2">
    <source>
        <dbReference type="EMBL" id="KAK4422069.1"/>
    </source>
</evidence>
<gene>
    <name evidence="2" type="ORF">Salat_2157800</name>
</gene>
<proteinExistence type="predicted"/>
<reference evidence="2" key="1">
    <citation type="submission" date="2020-06" db="EMBL/GenBank/DDBJ databases">
        <authorList>
            <person name="Li T."/>
            <person name="Hu X."/>
            <person name="Zhang T."/>
            <person name="Song X."/>
            <person name="Zhang H."/>
            <person name="Dai N."/>
            <person name="Sheng W."/>
            <person name="Hou X."/>
            <person name="Wei L."/>
        </authorList>
    </citation>
    <scope>NUCLEOTIDE SEQUENCE</scope>
    <source>
        <strain evidence="2">3651</strain>
        <tissue evidence="2">Leaf</tissue>
    </source>
</reference>
<dbReference type="AlphaFoldDB" id="A0AAE1Y2L1"/>
<reference evidence="2" key="2">
    <citation type="journal article" date="2024" name="Plant">
        <title>Genomic evolution and insights into agronomic trait innovations of Sesamum species.</title>
        <authorList>
            <person name="Miao H."/>
            <person name="Wang L."/>
            <person name="Qu L."/>
            <person name="Liu H."/>
            <person name="Sun Y."/>
            <person name="Le M."/>
            <person name="Wang Q."/>
            <person name="Wei S."/>
            <person name="Zheng Y."/>
            <person name="Lin W."/>
            <person name="Duan Y."/>
            <person name="Cao H."/>
            <person name="Xiong S."/>
            <person name="Wang X."/>
            <person name="Wei L."/>
            <person name="Li C."/>
            <person name="Ma Q."/>
            <person name="Ju M."/>
            <person name="Zhao R."/>
            <person name="Li G."/>
            <person name="Mu C."/>
            <person name="Tian Q."/>
            <person name="Mei H."/>
            <person name="Zhang T."/>
            <person name="Gao T."/>
            <person name="Zhang H."/>
        </authorList>
    </citation>
    <scope>NUCLEOTIDE SEQUENCE</scope>
    <source>
        <strain evidence="2">3651</strain>
    </source>
</reference>
<sequence length="345" mass="38682">MGDRNTKFFHDMVKRNAARSLILTITKSDGIVVTLAVEIGQEFIAYSTSLLGTEARTLPGVECFWLTFPLPAAVIEKIHRHCRTFFWNFKRAPVAWEEICHPKEEGGLGIRHIQSWNVALLAQVLWNIHHKADTLWVQWINGVYLKGVSIWEWQPKKSDSPLQRLAEIRNRLITDFGSTQAAIQHMNGWSNCMGLVTSKAYEYLKSKLIRQPWKAAIWKAFIPPNAGTTTAATYPAATVKLVAPKKVQATEWTLVQRWHKNEQKQQRTRPAAGEMAKPTKEVQQPNVPAVGNNDQDRPGPSGPQPSLKGQGQPILSRQSESVIMADSLGCKQKQQLGGESPPQSP</sequence>
<dbReference type="EMBL" id="JACGWO010000008">
    <property type="protein sequence ID" value="KAK4422069.1"/>
    <property type="molecule type" value="Genomic_DNA"/>
</dbReference>
<evidence type="ECO:0000313" key="3">
    <source>
        <dbReference type="Proteomes" id="UP001293254"/>
    </source>
</evidence>
<accession>A0AAE1Y2L1</accession>
<dbReference type="PANTHER" id="PTHR33116">
    <property type="entry name" value="REVERSE TRANSCRIPTASE ZINC-BINDING DOMAIN-CONTAINING PROTEIN-RELATED-RELATED"/>
    <property type="match status" value="1"/>
</dbReference>
<feature type="compositionally biased region" description="Polar residues" evidence="1">
    <location>
        <begin position="307"/>
        <end position="321"/>
    </location>
</feature>
<organism evidence="2 3">
    <name type="scientific">Sesamum alatum</name>
    <dbReference type="NCBI Taxonomy" id="300844"/>
    <lineage>
        <taxon>Eukaryota</taxon>
        <taxon>Viridiplantae</taxon>
        <taxon>Streptophyta</taxon>
        <taxon>Embryophyta</taxon>
        <taxon>Tracheophyta</taxon>
        <taxon>Spermatophyta</taxon>
        <taxon>Magnoliopsida</taxon>
        <taxon>eudicotyledons</taxon>
        <taxon>Gunneridae</taxon>
        <taxon>Pentapetalae</taxon>
        <taxon>asterids</taxon>
        <taxon>lamiids</taxon>
        <taxon>Lamiales</taxon>
        <taxon>Pedaliaceae</taxon>
        <taxon>Sesamum</taxon>
    </lineage>
</organism>
<protein>
    <submittedName>
        <fullName evidence="2">Uncharacterized protein</fullName>
    </submittedName>
</protein>
<dbReference type="PANTHER" id="PTHR33116:SF80">
    <property type="entry name" value="REVERSE TRANSCRIPTASE ZINC-BINDING DOMAIN-CONTAINING PROTEIN"/>
    <property type="match status" value="1"/>
</dbReference>
<name>A0AAE1Y2L1_9LAMI</name>